<sequence length="176" mass="20883">MNNNFYETSMLEESLEKVNKNELLKENIESYKNKLLSSYWAEINLIAYKIELLEKQKCRYSNKESTIISIGNKISGIIGLNKRNCFNCRVTQTKHWSNLLKEHYLCKQCGAYKHICGKFRSKELWFKSKKDDRKCSICDVTHTSQWHRYSKPGNYLCTACYKKQQRIKKSNNTKIE</sequence>
<dbReference type="SMART" id="SM00401">
    <property type="entry name" value="ZnF_GATA"/>
    <property type="match status" value="1"/>
</dbReference>
<dbReference type="Gene3D" id="3.30.50.10">
    <property type="entry name" value="Erythroid Transcription Factor GATA-1, subunit A"/>
    <property type="match status" value="2"/>
</dbReference>
<feature type="domain" description="GATA-type" evidence="5">
    <location>
        <begin position="83"/>
        <end position="120"/>
    </location>
</feature>
<dbReference type="GO" id="GO:0006355">
    <property type="term" value="P:regulation of DNA-templated transcription"/>
    <property type="evidence" value="ECO:0007669"/>
    <property type="project" value="InterPro"/>
</dbReference>
<dbReference type="InterPro" id="IPR000679">
    <property type="entry name" value="Znf_GATA"/>
</dbReference>
<evidence type="ECO:0000256" key="1">
    <source>
        <dbReference type="ARBA" id="ARBA00023015"/>
    </source>
</evidence>
<keyword evidence="3" id="KW-0539">Nucleus</keyword>
<evidence type="ECO:0000313" key="7">
    <source>
        <dbReference type="EMBL" id="CAD2195485.1"/>
    </source>
</evidence>
<gene>
    <name evidence="6" type="ORF">MENT_LOCUS44936</name>
    <name evidence="7" type="ORF">MENT_LOCUS48578</name>
</gene>
<reference evidence="7 8" key="1">
    <citation type="submission" date="2020-08" db="EMBL/GenBank/DDBJ databases">
        <authorList>
            <person name="Koutsovoulos G."/>
            <person name="Danchin GJ E."/>
        </authorList>
    </citation>
    <scope>NUCLEOTIDE SEQUENCE [LARGE SCALE GENOMIC DNA]</scope>
</reference>
<comment type="caution">
    <text evidence="7">The sequence shown here is derived from an EMBL/GenBank/DDBJ whole genome shotgun (WGS) entry which is preliminary data.</text>
</comment>
<keyword evidence="4" id="KW-0479">Metal-binding</keyword>
<keyword evidence="2" id="KW-0804">Transcription</keyword>
<protein>
    <recommendedName>
        <fullName evidence="5">GATA-type domain-containing protein</fullName>
    </recommendedName>
</protein>
<dbReference type="GO" id="GO:0043565">
    <property type="term" value="F:sequence-specific DNA binding"/>
    <property type="evidence" value="ECO:0007669"/>
    <property type="project" value="InterPro"/>
</dbReference>
<evidence type="ECO:0000313" key="6">
    <source>
        <dbReference type="EMBL" id="CAD2192068.1"/>
    </source>
</evidence>
<dbReference type="GO" id="GO:0008270">
    <property type="term" value="F:zinc ion binding"/>
    <property type="evidence" value="ECO:0007669"/>
    <property type="project" value="UniProtKB-KW"/>
</dbReference>
<dbReference type="EMBL" id="CAJEWN010000919">
    <property type="protein sequence ID" value="CAD2192068.1"/>
    <property type="molecule type" value="Genomic_DNA"/>
</dbReference>
<name>A0A6V7X8J6_MELEN</name>
<organism evidence="7 8">
    <name type="scientific">Meloidogyne enterolobii</name>
    <name type="common">Root-knot nematode worm</name>
    <name type="synonym">Meloidogyne mayaguensis</name>
    <dbReference type="NCBI Taxonomy" id="390850"/>
    <lineage>
        <taxon>Eukaryota</taxon>
        <taxon>Metazoa</taxon>
        <taxon>Ecdysozoa</taxon>
        <taxon>Nematoda</taxon>
        <taxon>Chromadorea</taxon>
        <taxon>Rhabditida</taxon>
        <taxon>Tylenchina</taxon>
        <taxon>Tylenchomorpha</taxon>
        <taxon>Tylenchoidea</taxon>
        <taxon>Meloidogynidae</taxon>
        <taxon>Meloidogyninae</taxon>
        <taxon>Meloidogyne</taxon>
    </lineage>
</organism>
<dbReference type="InterPro" id="IPR013088">
    <property type="entry name" value="Znf_NHR/GATA"/>
</dbReference>
<evidence type="ECO:0000259" key="5">
    <source>
        <dbReference type="PROSITE" id="PS50114"/>
    </source>
</evidence>
<dbReference type="PROSITE" id="PS50114">
    <property type="entry name" value="GATA_ZN_FINGER_2"/>
    <property type="match status" value="2"/>
</dbReference>
<evidence type="ECO:0000256" key="4">
    <source>
        <dbReference type="PROSITE-ProRule" id="PRU00094"/>
    </source>
</evidence>
<dbReference type="SUPFAM" id="SSF57716">
    <property type="entry name" value="Glucocorticoid receptor-like (DNA-binding domain)"/>
    <property type="match status" value="2"/>
</dbReference>
<keyword evidence="1" id="KW-0805">Transcription regulation</keyword>
<dbReference type="AlphaFoldDB" id="A0A6V7X8J6"/>
<evidence type="ECO:0000313" key="8">
    <source>
        <dbReference type="Proteomes" id="UP000580250"/>
    </source>
</evidence>
<feature type="domain" description="GATA-type" evidence="5">
    <location>
        <begin position="129"/>
        <end position="160"/>
    </location>
</feature>
<keyword evidence="4" id="KW-0862">Zinc</keyword>
<evidence type="ECO:0000256" key="3">
    <source>
        <dbReference type="ARBA" id="ARBA00023242"/>
    </source>
</evidence>
<evidence type="ECO:0000256" key="2">
    <source>
        <dbReference type="ARBA" id="ARBA00023163"/>
    </source>
</evidence>
<dbReference type="EMBL" id="CAJEWN010001218">
    <property type="protein sequence ID" value="CAD2195485.1"/>
    <property type="molecule type" value="Genomic_DNA"/>
</dbReference>
<dbReference type="Proteomes" id="UP000580250">
    <property type="component" value="Unassembled WGS sequence"/>
</dbReference>
<accession>A0A6V7X8J6</accession>
<proteinExistence type="predicted"/>
<dbReference type="OrthoDB" id="5908966at2759"/>
<keyword evidence="4" id="KW-0863">Zinc-finger</keyword>